<dbReference type="EMBL" id="SMKS01000115">
    <property type="protein sequence ID" value="TDC98887.1"/>
    <property type="molecule type" value="Genomic_DNA"/>
</dbReference>
<dbReference type="OrthoDB" id="3694691at2"/>
<dbReference type="Pfam" id="PF03259">
    <property type="entry name" value="Robl_LC7"/>
    <property type="match status" value="1"/>
</dbReference>
<evidence type="ECO:0000256" key="1">
    <source>
        <dbReference type="SAM" id="MobiDB-lite"/>
    </source>
</evidence>
<organism evidence="3 4">
    <name type="scientific">Saccharopolyspora terrae</name>
    <dbReference type="NCBI Taxonomy" id="2530384"/>
    <lineage>
        <taxon>Bacteria</taxon>
        <taxon>Bacillati</taxon>
        <taxon>Actinomycetota</taxon>
        <taxon>Actinomycetes</taxon>
        <taxon>Pseudonocardiales</taxon>
        <taxon>Pseudonocardiaceae</taxon>
        <taxon>Saccharopolyspora</taxon>
    </lineage>
</organism>
<dbReference type="InterPro" id="IPR004942">
    <property type="entry name" value="Roadblock/LAMTOR2_dom"/>
</dbReference>
<dbReference type="PANTHER" id="PTHR36222:SF1">
    <property type="entry name" value="SERINE PROTEASE INHIBITOR RV3364C"/>
    <property type="match status" value="1"/>
</dbReference>
<comment type="caution">
    <text evidence="3">The sequence shown here is derived from an EMBL/GenBank/DDBJ whole genome shotgun (WGS) entry which is preliminary data.</text>
</comment>
<dbReference type="AlphaFoldDB" id="A0A4R4V1I8"/>
<evidence type="ECO:0000313" key="3">
    <source>
        <dbReference type="EMBL" id="TDC98887.1"/>
    </source>
</evidence>
<gene>
    <name evidence="3" type="ORF">E1181_30440</name>
</gene>
<proteinExistence type="predicted"/>
<reference evidence="3 4" key="1">
    <citation type="submission" date="2019-03" db="EMBL/GenBank/DDBJ databases">
        <title>Draft genome sequences of novel Actinobacteria.</title>
        <authorList>
            <person name="Sahin N."/>
            <person name="Ay H."/>
            <person name="Saygin H."/>
        </authorList>
    </citation>
    <scope>NUCLEOTIDE SEQUENCE [LARGE SCALE GENOMIC DNA]</scope>
    <source>
        <strain evidence="3 4">16K309</strain>
    </source>
</reference>
<dbReference type="SUPFAM" id="SSF103196">
    <property type="entry name" value="Roadblock/LC7 domain"/>
    <property type="match status" value="1"/>
</dbReference>
<dbReference type="SMART" id="SM00960">
    <property type="entry name" value="Robl_LC7"/>
    <property type="match status" value="1"/>
</dbReference>
<dbReference type="Gene3D" id="3.30.450.30">
    <property type="entry name" value="Dynein light chain 2a, cytoplasmic"/>
    <property type="match status" value="1"/>
</dbReference>
<accession>A0A4R4V1I8</accession>
<dbReference type="InterPro" id="IPR053141">
    <property type="entry name" value="Mycobact_SerProt_Inhib_Rv3364c"/>
</dbReference>
<evidence type="ECO:0000259" key="2">
    <source>
        <dbReference type="SMART" id="SM00960"/>
    </source>
</evidence>
<feature type="region of interest" description="Disordered" evidence="1">
    <location>
        <begin position="1"/>
        <end position="34"/>
    </location>
</feature>
<keyword evidence="4" id="KW-1185">Reference proteome</keyword>
<dbReference type="Proteomes" id="UP000295674">
    <property type="component" value="Unassembled WGS sequence"/>
</dbReference>
<sequence>MLHGGTGFRGRRPVVRGGSVHEPDPTSPRRAGGTLVKSDNLSWLLEDFRRQAPDVRGLLLFSTDGLPTSFSGMPEDEADALAALGASINSMVASASAHTGSGGVRSTLIESDEAFLMLSQAAERTGLLVVVPASADLELAATVVEQLVSRVSSHLATPARR</sequence>
<dbReference type="PANTHER" id="PTHR36222">
    <property type="entry name" value="SERINE PROTEASE INHIBITOR RV3364C"/>
    <property type="match status" value="1"/>
</dbReference>
<protein>
    <submittedName>
        <fullName evidence="3">Roadblock/LC7 domain-containing protein</fullName>
    </submittedName>
</protein>
<evidence type="ECO:0000313" key="4">
    <source>
        <dbReference type="Proteomes" id="UP000295674"/>
    </source>
</evidence>
<name>A0A4R4V1I8_9PSEU</name>
<feature type="domain" description="Roadblock/LAMTOR2" evidence="2">
    <location>
        <begin position="42"/>
        <end position="131"/>
    </location>
</feature>